<comment type="subcellular location">
    <subcellularLocation>
        <location evidence="1">Cytoplasm</location>
    </subcellularLocation>
</comment>
<dbReference type="SUPFAM" id="SSF52540">
    <property type="entry name" value="P-loop containing nucleoside triphosphate hydrolases"/>
    <property type="match status" value="1"/>
</dbReference>
<dbReference type="Pfam" id="PF02367">
    <property type="entry name" value="TsaE"/>
    <property type="match status" value="1"/>
</dbReference>
<sequence length="167" mass="18484">MHNSQQPQAVLQSGHCVLQDADETESIGAALAAAAQRGVMIYLLGDLGMGKTTLTRGFLRGLGWEGTVKSPTYTLVEAYEWDDNAVYHFDLYRLGDPEELEFIGIRDYDTPSSVCLIEWPERGAGVLRPADLVLALTEQGSGRVLEWSAYSPIGQLWAQRLEQWKPA</sequence>
<evidence type="ECO:0000256" key="4">
    <source>
        <dbReference type="ARBA" id="ARBA00022490"/>
    </source>
</evidence>
<keyword evidence="6" id="KW-0479">Metal-binding</keyword>
<evidence type="ECO:0000256" key="7">
    <source>
        <dbReference type="ARBA" id="ARBA00022741"/>
    </source>
</evidence>
<dbReference type="InterPro" id="IPR027417">
    <property type="entry name" value="P-loop_NTPase"/>
</dbReference>
<keyword evidence="4" id="KW-0963">Cytoplasm</keyword>
<evidence type="ECO:0000256" key="9">
    <source>
        <dbReference type="ARBA" id="ARBA00022842"/>
    </source>
</evidence>
<dbReference type="GO" id="GO:0005524">
    <property type="term" value="F:ATP binding"/>
    <property type="evidence" value="ECO:0007669"/>
    <property type="project" value="UniProtKB-KW"/>
</dbReference>
<gene>
    <name evidence="11" type="primary">tsaE</name>
    <name evidence="11" type="ORF">NFC81_13320</name>
</gene>
<evidence type="ECO:0000256" key="3">
    <source>
        <dbReference type="ARBA" id="ARBA00019010"/>
    </source>
</evidence>
<name>A0AB38YEF6_9GAMM</name>
<reference evidence="11" key="1">
    <citation type="submission" date="2022-07" db="EMBL/GenBank/DDBJ databases">
        <title>Complete genome sequence of Salinispirillum sp. LH10-3-1 capable of multiple carbohydrate inversion isolated from a soda lake.</title>
        <authorList>
            <person name="Liu J."/>
            <person name="Zhai Y."/>
            <person name="Zhang H."/>
            <person name="Yang H."/>
            <person name="Qu J."/>
            <person name="Li J."/>
        </authorList>
    </citation>
    <scope>NUCLEOTIDE SEQUENCE</scope>
    <source>
        <strain evidence="11">LH 10-3-1</strain>
    </source>
</reference>
<dbReference type="Gene3D" id="3.40.50.300">
    <property type="entry name" value="P-loop containing nucleotide triphosphate hydrolases"/>
    <property type="match status" value="1"/>
</dbReference>
<dbReference type="RefSeq" id="WP_304994968.1">
    <property type="nucleotide sequence ID" value="NZ_CP101717.1"/>
</dbReference>
<dbReference type="InterPro" id="IPR003442">
    <property type="entry name" value="T6A_TsaE"/>
</dbReference>
<dbReference type="EMBL" id="CP101717">
    <property type="protein sequence ID" value="WLD57683.1"/>
    <property type="molecule type" value="Genomic_DNA"/>
</dbReference>
<dbReference type="NCBIfam" id="TIGR00150">
    <property type="entry name" value="T6A_YjeE"/>
    <property type="match status" value="1"/>
</dbReference>
<comment type="similarity">
    <text evidence="2">Belongs to the TsaE family.</text>
</comment>
<keyword evidence="9" id="KW-0460">Magnesium</keyword>
<dbReference type="PANTHER" id="PTHR33540:SF2">
    <property type="entry name" value="TRNA THREONYLCARBAMOYLADENOSINE BIOSYNTHESIS PROTEIN TSAE"/>
    <property type="match status" value="1"/>
</dbReference>
<keyword evidence="8" id="KW-0067">ATP-binding</keyword>
<proteinExistence type="inferred from homology"/>
<keyword evidence="5" id="KW-0819">tRNA processing</keyword>
<dbReference type="GO" id="GO:0002949">
    <property type="term" value="P:tRNA threonylcarbamoyladenosine modification"/>
    <property type="evidence" value="ECO:0007669"/>
    <property type="project" value="InterPro"/>
</dbReference>
<evidence type="ECO:0000256" key="5">
    <source>
        <dbReference type="ARBA" id="ARBA00022694"/>
    </source>
</evidence>
<evidence type="ECO:0000256" key="2">
    <source>
        <dbReference type="ARBA" id="ARBA00007599"/>
    </source>
</evidence>
<dbReference type="PANTHER" id="PTHR33540">
    <property type="entry name" value="TRNA THREONYLCARBAMOYLADENOSINE BIOSYNTHESIS PROTEIN TSAE"/>
    <property type="match status" value="1"/>
</dbReference>
<protein>
    <recommendedName>
        <fullName evidence="3">tRNA threonylcarbamoyladenosine biosynthesis protein TsaE</fullName>
    </recommendedName>
    <alternativeName>
        <fullName evidence="10">t(6)A37 threonylcarbamoyladenosine biosynthesis protein TsaE</fullName>
    </alternativeName>
</protein>
<dbReference type="AlphaFoldDB" id="A0AB38YEF6"/>
<evidence type="ECO:0000256" key="1">
    <source>
        <dbReference type="ARBA" id="ARBA00004496"/>
    </source>
</evidence>
<evidence type="ECO:0000313" key="11">
    <source>
        <dbReference type="EMBL" id="WLD57683.1"/>
    </source>
</evidence>
<accession>A0AB38YEF6</accession>
<organism evidence="11">
    <name type="scientific">Salinispirillum sp. LH 10-3-1</name>
    <dbReference type="NCBI Taxonomy" id="2952525"/>
    <lineage>
        <taxon>Bacteria</taxon>
        <taxon>Pseudomonadati</taxon>
        <taxon>Pseudomonadota</taxon>
        <taxon>Gammaproteobacteria</taxon>
        <taxon>Oceanospirillales</taxon>
        <taxon>Saccharospirillaceae</taxon>
        <taxon>Salinispirillum</taxon>
    </lineage>
</organism>
<keyword evidence="7" id="KW-0547">Nucleotide-binding</keyword>
<dbReference type="GO" id="GO:0005737">
    <property type="term" value="C:cytoplasm"/>
    <property type="evidence" value="ECO:0007669"/>
    <property type="project" value="UniProtKB-SubCell"/>
</dbReference>
<evidence type="ECO:0000256" key="6">
    <source>
        <dbReference type="ARBA" id="ARBA00022723"/>
    </source>
</evidence>
<evidence type="ECO:0000256" key="8">
    <source>
        <dbReference type="ARBA" id="ARBA00022840"/>
    </source>
</evidence>
<dbReference type="GO" id="GO:0046872">
    <property type="term" value="F:metal ion binding"/>
    <property type="evidence" value="ECO:0007669"/>
    <property type="project" value="UniProtKB-KW"/>
</dbReference>
<evidence type="ECO:0000256" key="10">
    <source>
        <dbReference type="ARBA" id="ARBA00032441"/>
    </source>
</evidence>